<dbReference type="InterPro" id="IPR057342">
    <property type="entry name" value="DEXDc_RapA"/>
</dbReference>
<evidence type="ECO:0000259" key="3">
    <source>
        <dbReference type="PROSITE" id="PS51194"/>
    </source>
</evidence>
<proteinExistence type="predicted"/>
<dbReference type="PANTHER" id="PTHR45766:SF6">
    <property type="entry name" value="SWI_SNF-RELATED MATRIX-ASSOCIATED ACTIN-DEPENDENT REGULATOR OF CHROMATIN SUBFAMILY A-LIKE PROTEIN 1"/>
    <property type="match status" value="1"/>
</dbReference>
<feature type="domain" description="Helicase C-terminal" evidence="3">
    <location>
        <begin position="383"/>
        <end position="543"/>
    </location>
</feature>
<dbReference type="GO" id="GO:0016787">
    <property type="term" value="F:hydrolase activity"/>
    <property type="evidence" value="ECO:0007669"/>
    <property type="project" value="UniProtKB-KW"/>
</dbReference>
<dbReference type="InterPro" id="IPR006935">
    <property type="entry name" value="Helicase/UvrB_N"/>
</dbReference>
<dbReference type="CDD" id="cd18011">
    <property type="entry name" value="DEXDc_RapA"/>
    <property type="match status" value="1"/>
</dbReference>
<dbReference type="Pfam" id="PF04851">
    <property type="entry name" value="ResIII"/>
    <property type="match status" value="1"/>
</dbReference>
<dbReference type="PANTHER" id="PTHR45766">
    <property type="entry name" value="DNA ANNEALING HELICASE AND ENDONUCLEASE ZRANB3 FAMILY MEMBER"/>
    <property type="match status" value="1"/>
</dbReference>
<dbReference type="GO" id="GO:0005524">
    <property type="term" value="F:ATP binding"/>
    <property type="evidence" value="ECO:0007669"/>
    <property type="project" value="InterPro"/>
</dbReference>
<protein>
    <submittedName>
        <fullName evidence="4">Uncharacterized protein</fullName>
    </submittedName>
</protein>
<dbReference type="RefSeq" id="WP_218260485.1">
    <property type="nucleotide sequence ID" value="NZ_CP077715.1"/>
</dbReference>
<reference evidence="4" key="1">
    <citation type="journal article" date="2021" name="Environ. Microbiol.">
        <title>New insights into the diversity and evolution of the archaeal mobilome from three complete genomes of Saccharolobus shibatae.</title>
        <authorList>
            <person name="Medvedeva S."/>
            <person name="Brandt D."/>
            <person name="Cvirkaite-Krupovic V."/>
            <person name="Liu Y."/>
            <person name="Severinov K."/>
            <person name="Ishino S."/>
            <person name="Ishino Y."/>
            <person name="Prangishvili D."/>
            <person name="Kalinowski J."/>
            <person name="Krupovic M."/>
        </authorList>
    </citation>
    <scope>NUCLEOTIDE SEQUENCE</scope>
    <source>
        <strain evidence="4">BEU9</strain>
    </source>
</reference>
<dbReference type="EMBL" id="CP077715">
    <property type="protein sequence ID" value="QXJ32012.1"/>
    <property type="molecule type" value="Genomic_DNA"/>
</dbReference>
<dbReference type="GO" id="GO:0003677">
    <property type="term" value="F:DNA binding"/>
    <property type="evidence" value="ECO:0007669"/>
    <property type="project" value="InterPro"/>
</dbReference>
<dbReference type="CDD" id="cd18793">
    <property type="entry name" value="SF2_C_SNF"/>
    <property type="match status" value="1"/>
</dbReference>
<dbReference type="AlphaFoldDB" id="A0A8F5GX21"/>
<dbReference type="InterPro" id="IPR014001">
    <property type="entry name" value="Helicase_ATP-bd"/>
</dbReference>
<evidence type="ECO:0000256" key="1">
    <source>
        <dbReference type="ARBA" id="ARBA00022801"/>
    </source>
</evidence>
<feature type="domain" description="Helicase ATP-binding" evidence="2">
    <location>
        <begin position="44"/>
        <end position="208"/>
    </location>
</feature>
<dbReference type="GeneID" id="65560151"/>
<dbReference type="PROSITE" id="PS51194">
    <property type="entry name" value="HELICASE_CTER"/>
    <property type="match status" value="1"/>
</dbReference>
<organism evidence="4 5">
    <name type="scientific">Saccharolobus shibatae</name>
    <dbReference type="NCBI Taxonomy" id="2286"/>
    <lineage>
        <taxon>Archaea</taxon>
        <taxon>Thermoproteota</taxon>
        <taxon>Thermoprotei</taxon>
        <taxon>Sulfolobales</taxon>
        <taxon>Sulfolobaceae</taxon>
        <taxon>Saccharolobus</taxon>
    </lineage>
</organism>
<dbReference type="InterPro" id="IPR001650">
    <property type="entry name" value="Helicase_C-like"/>
</dbReference>
<evidence type="ECO:0000313" key="5">
    <source>
        <dbReference type="Proteomes" id="UP000693941"/>
    </source>
</evidence>
<sequence>MSYDLRFAKFVIEELKESHPFFRYPLLTAGDYEPYLHQAEIFYRLLPRVPIRFLIADDVGLGKTIEGIMVIDQLIKRRKIKRILLVVPRVLVKQWIYELNRFRREWNLSITEYTGKESVDKEGIYVVSVDTIKRENHKQKFSTMNWDLIIVDEIHKIGVVGSKENLRYKVMADFAGKNPISSFLGLSATPHRGNDNDYLKRLNLIDPYLREADEKLLRNSVRAVILRRNKDNVNKVYEEEKIFPDAVFIQYIVEPTSNELAYYVQIRELTLSILKEYYNYAGKKPNALQLLAFMIGRRSISSPRAGFLTFKRMLEKRATSISEQEVIEEAEEYAENEDTEEDMEPDEIAEKLASLSGPFLDKYRDSIQKLAELANEVMNGDSRIKALMELVKSHVQKGDKIIIFTEYKDTANYIYEKFANEFKSEEIKVVTSETAAKEGIENIKKWLEKGGTRIMVATDVAAEGLNLQSANVLIHYELPLSIVKFEQRNGRIWRLKQNKPVYIYYLALNTPIEQSILDNYYNKLLEITKGTGSEVNVADALVYKSENVKKIFNLSQDKESVPVYLAYNDPEKKEENITSIKIWESVIQGKIDDIVNLMIRRIKILKDTMKKFALYDSFQGAAVMDINTVRELTGFRNRGELRKSLESFLKEILKKVNGKIDNDKVKYPGGVLEYDISRIGKIINDVNSIISFYSKDKKEYVLCDSLSYNVYLVEAKLGIDNNELFTLPIIIDSNLNEITLFRFFNEILPLTLNCRKIYPDEVVVNEISSYSMINNVRSRIFKLLDSYMRYRQMRGKDKWLPDSRDKIMVKLEIKGGVIGLNTNNGDYISKSLEILKKKGSSISESQGIYRIEGKGEVKYVKIVSPKDIFEELNKQHWIYTYSNGALVGVKNGV</sequence>
<dbReference type="SMART" id="SM00487">
    <property type="entry name" value="DEXDc"/>
    <property type="match status" value="1"/>
</dbReference>
<keyword evidence="1" id="KW-0378">Hydrolase</keyword>
<accession>A0A8F5GX21</accession>
<evidence type="ECO:0000313" key="4">
    <source>
        <dbReference type="EMBL" id="QXJ32012.1"/>
    </source>
</evidence>
<gene>
    <name evidence="4" type="ORF">J5U21_01663</name>
</gene>
<dbReference type="PROSITE" id="PS51192">
    <property type="entry name" value="HELICASE_ATP_BIND_1"/>
    <property type="match status" value="1"/>
</dbReference>
<dbReference type="SMART" id="SM00490">
    <property type="entry name" value="HELICc"/>
    <property type="match status" value="1"/>
</dbReference>
<name>A0A8F5GX21_9CREN</name>
<dbReference type="InterPro" id="IPR049730">
    <property type="entry name" value="SNF2/RAD54-like_C"/>
</dbReference>
<dbReference type="Pfam" id="PF00271">
    <property type="entry name" value="Helicase_C"/>
    <property type="match status" value="1"/>
</dbReference>
<evidence type="ECO:0000259" key="2">
    <source>
        <dbReference type="PROSITE" id="PS51192"/>
    </source>
</evidence>
<dbReference type="Proteomes" id="UP000693941">
    <property type="component" value="Chromosome"/>
</dbReference>